<reference evidence="2" key="1">
    <citation type="journal article" date="2019" name="bioRxiv">
        <title>The Genome of the Zebra Mussel, Dreissena polymorpha: A Resource for Invasive Species Research.</title>
        <authorList>
            <person name="McCartney M.A."/>
            <person name="Auch B."/>
            <person name="Kono T."/>
            <person name="Mallez S."/>
            <person name="Zhang Y."/>
            <person name="Obille A."/>
            <person name="Becker A."/>
            <person name="Abrahante J.E."/>
            <person name="Garbe J."/>
            <person name="Badalamenti J.P."/>
            <person name="Herman A."/>
            <person name="Mangelson H."/>
            <person name="Liachko I."/>
            <person name="Sullivan S."/>
            <person name="Sone E.D."/>
            <person name="Koren S."/>
            <person name="Silverstein K.A.T."/>
            <person name="Beckman K.B."/>
            <person name="Gohl D.M."/>
        </authorList>
    </citation>
    <scope>NUCLEOTIDE SEQUENCE</scope>
    <source>
        <strain evidence="2">Duluth1</strain>
        <tissue evidence="2">Whole animal</tissue>
    </source>
</reference>
<dbReference type="Proteomes" id="UP000828390">
    <property type="component" value="Unassembled WGS sequence"/>
</dbReference>
<reference evidence="2" key="2">
    <citation type="submission" date="2020-11" db="EMBL/GenBank/DDBJ databases">
        <authorList>
            <person name="McCartney M.A."/>
            <person name="Auch B."/>
            <person name="Kono T."/>
            <person name="Mallez S."/>
            <person name="Becker A."/>
            <person name="Gohl D.M."/>
            <person name="Silverstein K.A.T."/>
            <person name="Koren S."/>
            <person name="Bechman K.B."/>
            <person name="Herman A."/>
            <person name="Abrahante J.E."/>
            <person name="Garbe J."/>
        </authorList>
    </citation>
    <scope>NUCLEOTIDE SEQUENCE</scope>
    <source>
        <strain evidence="2">Duluth1</strain>
        <tissue evidence="2">Whole animal</tissue>
    </source>
</reference>
<dbReference type="PANTHER" id="PTHR24401:SF29">
    <property type="entry name" value="SI:CH211-243P7.3-RELATED"/>
    <property type="match status" value="1"/>
</dbReference>
<accession>A0A9D4E9S9</accession>
<feature type="compositionally biased region" description="Polar residues" evidence="1">
    <location>
        <begin position="455"/>
        <end position="466"/>
    </location>
</feature>
<protein>
    <submittedName>
        <fullName evidence="2">Uncharacterized protein</fullName>
    </submittedName>
</protein>
<feature type="region of interest" description="Disordered" evidence="1">
    <location>
        <begin position="442"/>
        <end position="480"/>
    </location>
</feature>
<sequence length="496" mass="55722">MYSTRKVVGMLAGPERGTAFWATNIGNEYGQVLMSVITAAEGHGLASMAEGIMTRYRQAGVDIPPVLYVDRDCCGTSSVQNLCYCWQDINIRLDIWHFMRRISGVCSTDSHPLYGLLMNHLSRCIFKWDNGDLELLNTAKRQELGQKLMHPQTDADLEKFISKNELALHCRRTTRGSNETTTTDLIYNMLKRYQDAKDSLGVPLLRSTIMQSVWEKQKHHIACIQDPPCVQLYIQTGALKKGDTTLPTYRCARGSTSLESFHLHLARFIPGTLANEILFQAYLVEGLSRWNQNRGDNAVSVAKDEPHCYSQQLRHEVNRLSADVLGKNLLPSYSTPRKYTGELIGLDYLLSHTGKALQYASFIEKSEETEIPDLPDDTELVTENTDDLTSEALAAATLLEEENRPVSLEETRPILPILSEKVYQALANESVQSDPIVCPVTSEQMKRPSPVRRMQPSTANKESVQSDPIVCPATSEQMKRHAPVLRMQPSKAYIES</sequence>
<proteinExistence type="predicted"/>
<dbReference type="PANTHER" id="PTHR24401">
    <property type="entry name" value="SI:CH211-243P7.3-RELATED"/>
    <property type="match status" value="1"/>
</dbReference>
<evidence type="ECO:0000256" key="1">
    <source>
        <dbReference type="SAM" id="MobiDB-lite"/>
    </source>
</evidence>
<keyword evidence="3" id="KW-1185">Reference proteome</keyword>
<name>A0A9D4E9S9_DREPO</name>
<comment type="caution">
    <text evidence="2">The sequence shown here is derived from an EMBL/GenBank/DDBJ whole genome shotgun (WGS) entry which is preliminary data.</text>
</comment>
<evidence type="ECO:0000313" key="2">
    <source>
        <dbReference type="EMBL" id="KAH3774450.1"/>
    </source>
</evidence>
<organism evidence="2 3">
    <name type="scientific">Dreissena polymorpha</name>
    <name type="common">Zebra mussel</name>
    <name type="synonym">Mytilus polymorpha</name>
    <dbReference type="NCBI Taxonomy" id="45954"/>
    <lineage>
        <taxon>Eukaryota</taxon>
        <taxon>Metazoa</taxon>
        <taxon>Spiralia</taxon>
        <taxon>Lophotrochozoa</taxon>
        <taxon>Mollusca</taxon>
        <taxon>Bivalvia</taxon>
        <taxon>Autobranchia</taxon>
        <taxon>Heteroconchia</taxon>
        <taxon>Euheterodonta</taxon>
        <taxon>Imparidentia</taxon>
        <taxon>Neoheterodontei</taxon>
        <taxon>Myida</taxon>
        <taxon>Dreissenoidea</taxon>
        <taxon>Dreissenidae</taxon>
        <taxon>Dreissena</taxon>
    </lineage>
</organism>
<dbReference type="EMBL" id="JAIWYP010000009">
    <property type="protein sequence ID" value="KAH3774450.1"/>
    <property type="molecule type" value="Genomic_DNA"/>
</dbReference>
<evidence type="ECO:0000313" key="3">
    <source>
        <dbReference type="Proteomes" id="UP000828390"/>
    </source>
</evidence>
<gene>
    <name evidence="2" type="ORF">DPMN_175832</name>
</gene>
<dbReference type="AlphaFoldDB" id="A0A9D4E9S9"/>